<dbReference type="AlphaFoldDB" id="A0A9N9IH95"/>
<feature type="non-terminal residue" evidence="1">
    <location>
        <position position="80"/>
    </location>
</feature>
<evidence type="ECO:0000313" key="1">
    <source>
        <dbReference type="EMBL" id="CAG8734720.1"/>
    </source>
</evidence>
<feature type="non-terminal residue" evidence="1">
    <location>
        <position position="1"/>
    </location>
</feature>
<evidence type="ECO:0000313" key="2">
    <source>
        <dbReference type="Proteomes" id="UP000789570"/>
    </source>
</evidence>
<accession>A0A9N9IH95</accession>
<dbReference type="EMBL" id="CAJVPQ010013160">
    <property type="protein sequence ID" value="CAG8734720.1"/>
    <property type="molecule type" value="Genomic_DNA"/>
</dbReference>
<comment type="caution">
    <text evidence="1">The sequence shown here is derived from an EMBL/GenBank/DDBJ whole genome shotgun (WGS) entry which is preliminary data.</text>
</comment>
<proteinExistence type="predicted"/>
<keyword evidence="2" id="KW-1185">Reference proteome</keyword>
<name>A0A9N9IH95_9GLOM</name>
<reference evidence="1" key="1">
    <citation type="submission" date="2021-06" db="EMBL/GenBank/DDBJ databases">
        <authorList>
            <person name="Kallberg Y."/>
            <person name="Tangrot J."/>
            <person name="Rosling A."/>
        </authorList>
    </citation>
    <scope>NUCLEOTIDE SEQUENCE</scope>
    <source>
        <strain evidence="1">UK204</strain>
    </source>
</reference>
<gene>
    <name evidence="1" type="ORF">FCALED_LOCUS15223</name>
</gene>
<dbReference type="Proteomes" id="UP000789570">
    <property type="component" value="Unassembled WGS sequence"/>
</dbReference>
<protein>
    <submittedName>
        <fullName evidence="1">6031_t:CDS:1</fullName>
    </submittedName>
</protein>
<sequence length="80" mass="9860">NQYYEEEYDNEEYTSKEYYEEEKCKIYLNIRSKPYPKNTISKNKRKQVKSQNPLKPIIVDNLKMEDLRLELILRLIKVEK</sequence>
<organism evidence="1 2">
    <name type="scientific">Funneliformis caledonium</name>
    <dbReference type="NCBI Taxonomy" id="1117310"/>
    <lineage>
        <taxon>Eukaryota</taxon>
        <taxon>Fungi</taxon>
        <taxon>Fungi incertae sedis</taxon>
        <taxon>Mucoromycota</taxon>
        <taxon>Glomeromycotina</taxon>
        <taxon>Glomeromycetes</taxon>
        <taxon>Glomerales</taxon>
        <taxon>Glomeraceae</taxon>
        <taxon>Funneliformis</taxon>
    </lineage>
</organism>